<dbReference type="PIRSF" id="PIRSF500176">
    <property type="entry name" value="L_ASNase"/>
    <property type="match status" value="1"/>
</dbReference>
<dbReference type="Pfam" id="PF00710">
    <property type="entry name" value="Asparaginase"/>
    <property type="match status" value="1"/>
</dbReference>
<keyword evidence="2" id="KW-0378">Hydrolase</keyword>
<dbReference type="EMBL" id="JAERWK010000019">
    <property type="protein sequence ID" value="MBM9468569.1"/>
    <property type="molecule type" value="Genomic_DNA"/>
</dbReference>
<sequence>MSTFPRITLIAAGGSIDSLGADRLDMVEYGQRRQFLPTDEMLARVPELFDIATVEGVTFDRIGVDTMSVDDWCRLHDRITEAVADGADGIVVTHGTNTLEELAWFLHLTLKVTCPVVLVGAMRPASGLSSDGSLNLLNAVRVAAAPESRSRGVLVVMNNQIHEARTVSKTSTTEVQSFSSAVVGPLGLVDMDGQVVFHHRSQYRHTMDSVFRVAAGTPLPRVDIVVSYYGAQPTQIDALVAAGARGIIAAGAGTTGSPVENAALDRAVAAGIVVVQASRVPTGRVTAWHRLAVRGIVASGDHSPWKARVLLMLALTVAVDATEIQKMFLEY</sequence>
<dbReference type="GO" id="GO:0006528">
    <property type="term" value="P:asparagine metabolic process"/>
    <property type="evidence" value="ECO:0007669"/>
    <property type="project" value="InterPro"/>
</dbReference>
<feature type="domain" description="Asparaginase/glutaminase C-terminal" evidence="4">
    <location>
        <begin position="221"/>
        <end position="328"/>
    </location>
</feature>
<dbReference type="GO" id="GO:0004067">
    <property type="term" value="F:asparaginase activity"/>
    <property type="evidence" value="ECO:0007669"/>
    <property type="project" value="UniProtKB-UniRule"/>
</dbReference>
<dbReference type="PRINTS" id="PR00139">
    <property type="entry name" value="ASNGLNASE"/>
</dbReference>
<evidence type="ECO:0000259" key="4">
    <source>
        <dbReference type="Pfam" id="PF17763"/>
    </source>
</evidence>
<evidence type="ECO:0000256" key="1">
    <source>
        <dbReference type="ARBA" id="ARBA00010518"/>
    </source>
</evidence>
<dbReference type="AlphaFoldDB" id="A0A938YI38"/>
<name>A0A938YI38_9ACTN</name>
<protein>
    <submittedName>
        <fullName evidence="5">Asparaginase</fullName>
    </submittedName>
</protein>
<accession>A0A938YI38</accession>
<dbReference type="Gene3D" id="3.40.50.1170">
    <property type="entry name" value="L-asparaginase, N-terminal domain"/>
    <property type="match status" value="1"/>
</dbReference>
<evidence type="ECO:0000259" key="3">
    <source>
        <dbReference type="Pfam" id="PF00710"/>
    </source>
</evidence>
<dbReference type="Pfam" id="PF17763">
    <property type="entry name" value="Asparaginase_C"/>
    <property type="match status" value="1"/>
</dbReference>
<reference evidence="5" key="1">
    <citation type="submission" date="2021-01" db="EMBL/GenBank/DDBJ databases">
        <title>YIM 132084 draft genome.</title>
        <authorList>
            <person name="An D."/>
        </authorList>
    </citation>
    <scope>NUCLEOTIDE SEQUENCE</scope>
    <source>
        <strain evidence="5">YIM 132084</strain>
    </source>
</reference>
<dbReference type="FunFam" id="3.40.50.1170:FF:000001">
    <property type="entry name" value="L-asparaginase 2"/>
    <property type="match status" value="1"/>
</dbReference>
<evidence type="ECO:0000256" key="2">
    <source>
        <dbReference type="ARBA" id="ARBA00022801"/>
    </source>
</evidence>
<dbReference type="InterPro" id="IPR040919">
    <property type="entry name" value="Asparaginase_C"/>
</dbReference>
<dbReference type="CDD" id="cd08964">
    <property type="entry name" value="L-asparaginase_II"/>
    <property type="match status" value="1"/>
</dbReference>
<dbReference type="SUPFAM" id="SSF53774">
    <property type="entry name" value="Glutaminase/Asparaginase"/>
    <property type="match status" value="1"/>
</dbReference>
<evidence type="ECO:0000313" key="5">
    <source>
        <dbReference type="EMBL" id="MBM9468569.1"/>
    </source>
</evidence>
<dbReference type="InterPro" id="IPR004550">
    <property type="entry name" value="AsnASE_II"/>
</dbReference>
<dbReference type="PIRSF" id="PIRSF001220">
    <property type="entry name" value="L-ASNase_gatD"/>
    <property type="match status" value="1"/>
</dbReference>
<dbReference type="InterPro" id="IPR027473">
    <property type="entry name" value="L-asparaginase_C"/>
</dbReference>
<comment type="caution">
    <text evidence="5">The sequence shown here is derived from an EMBL/GenBank/DDBJ whole genome shotgun (WGS) entry which is preliminary data.</text>
</comment>
<dbReference type="InterPro" id="IPR027474">
    <property type="entry name" value="L-asparaginase_N"/>
</dbReference>
<dbReference type="InterPro" id="IPR037152">
    <property type="entry name" value="L-asparaginase_N_sf"/>
</dbReference>
<proteinExistence type="inferred from homology"/>
<dbReference type="PANTHER" id="PTHR11707:SF28">
    <property type="entry name" value="60 KDA LYSOPHOSPHOLIPASE"/>
    <property type="match status" value="1"/>
</dbReference>
<dbReference type="Gene3D" id="3.40.50.40">
    <property type="match status" value="1"/>
</dbReference>
<feature type="domain" description="L-asparaginase N-terminal" evidence="3">
    <location>
        <begin position="6"/>
        <end position="200"/>
    </location>
</feature>
<evidence type="ECO:0000313" key="6">
    <source>
        <dbReference type="Proteomes" id="UP000663792"/>
    </source>
</evidence>
<organism evidence="5 6">
    <name type="scientific">Nakamurella leprariae</name>
    <dbReference type="NCBI Taxonomy" id="2803911"/>
    <lineage>
        <taxon>Bacteria</taxon>
        <taxon>Bacillati</taxon>
        <taxon>Actinomycetota</taxon>
        <taxon>Actinomycetes</taxon>
        <taxon>Nakamurellales</taxon>
        <taxon>Nakamurellaceae</taxon>
        <taxon>Nakamurella</taxon>
    </lineage>
</organism>
<dbReference type="Proteomes" id="UP000663792">
    <property type="component" value="Unassembled WGS sequence"/>
</dbReference>
<dbReference type="InterPro" id="IPR006034">
    <property type="entry name" value="Asparaginase/glutaminase-like"/>
</dbReference>
<keyword evidence="6" id="KW-1185">Reference proteome</keyword>
<dbReference type="InterPro" id="IPR036152">
    <property type="entry name" value="Asp/glu_Ase-like_sf"/>
</dbReference>
<dbReference type="PANTHER" id="PTHR11707">
    <property type="entry name" value="L-ASPARAGINASE"/>
    <property type="match status" value="1"/>
</dbReference>
<dbReference type="PROSITE" id="PS51732">
    <property type="entry name" value="ASN_GLN_ASE_3"/>
    <property type="match status" value="1"/>
</dbReference>
<comment type="similarity">
    <text evidence="1">Belongs to the asparaginase 1 family.</text>
</comment>
<dbReference type="SMART" id="SM00870">
    <property type="entry name" value="Asparaginase"/>
    <property type="match status" value="1"/>
</dbReference>
<gene>
    <name evidence="5" type="ORF">JL106_14890</name>
</gene>